<organism evidence="5 6">
    <name type="scientific">Jiangella rhizosphaerae</name>
    <dbReference type="NCBI Taxonomy" id="2293569"/>
    <lineage>
        <taxon>Bacteria</taxon>
        <taxon>Bacillati</taxon>
        <taxon>Actinomycetota</taxon>
        <taxon>Actinomycetes</taxon>
        <taxon>Jiangellales</taxon>
        <taxon>Jiangellaceae</taxon>
        <taxon>Jiangella</taxon>
    </lineage>
</organism>
<dbReference type="InterPro" id="IPR011234">
    <property type="entry name" value="Fumarylacetoacetase-like_C"/>
</dbReference>
<dbReference type="GO" id="GO:0046872">
    <property type="term" value="F:metal ion binding"/>
    <property type="evidence" value="ECO:0007669"/>
    <property type="project" value="UniProtKB-KW"/>
</dbReference>
<evidence type="ECO:0000313" key="6">
    <source>
        <dbReference type="Proteomes" id="UP000284057"/>
    </source>
</evidence>
<dbReference type="EMBL" id="QUAL01000154">
    <property type="protein sequence ID" value="RIQ21080.1"/>
    <property type="molecule type" value="Genomic_DNA"/>
</dbReference>
<dbReference type="SUPFAM" id="SSF56529">
    <property type="entry name" value="FAH"/>
    <property type="match status" value="1"/>
</dbReference>
<evidence type="ECO:0000256" key="2">
    <source>
        <dbReference type="ARBA" id="ARBA00022723"/>
    </source>
</evidence>
<dbReference type="InterPro" id="IPR051121">
    <property type="entry name" value="FAH"/>
</dbReference>
<keyword evidence="6" id="KW-1185">Reference proteome</keyword>
<evidence type="ECO:0000256" key="1">
    <source>
        <dbReference type="ARBA" id="ARBA00010211"/>
    </source>
</evidence>
<comment type="caution">
    <text evidence="5">The sequence shown here is derived from an EMBL/GenBank/DDBJ whole genome shotgun (WGS) entry which is preliminary data.</text>
</comment>
<evidence type="ECO:0000259" key="3">
    <source>
        <dbReference type="Pfam" id="PF01557"/>
    </source>
</evidence>
<proteinExistence type="inferred from homology"/>
<keyword evidence="2" id="KW-0479">Metal-binding</keyword>
<protein>
    <submittedName>
        <fullName evidence="5">DUF2437 domain-containing protein</fullName>
    </submittedName>
</protein>
<feature type="domain" description="Fumarylacetoacetase-like C-terminal" evidence="3">
    <location>
        <begin position="104"/>
        <end position="281"/>
    </location>
</feature>
<dbReference type="RefSeq" id="WP_119660874.1">
    <property type="nucleotide sequence ID" value="NZ_QUAL01000154.1"/>
</dbReference>
<dbReference type="PANTHER" id="PTHR42796">
    <property type="entry name" value="FUMARYLACETOACETATE HYDROLASE DOMAIN-CONTAINING PROTEIN 2A-RELATED"/>
    <property type="match status" value="1"/>
</dbReference>
<dbReference type="InterPro" id="IPR036663">
    <property type="entry name" value="Fumarylacetoacetase_C_sf"/>
</dbReference>
<dbReference type="AlphaFoldDB" id="A0A418KP72"/>
<dbReference type="Pfam" id="PF01557">
    <property type="entry name" value="FAA_hydrolase"/>
    <property type="match status" value="1"/>
</dbReference>
<dbReference type="Gene3D" id="3.90.850.10">
    <property type="entry name" value="Fumarylacetoacetase-like, C-terminal domain"/>
    <property type="match status" value="1"/>
</dbReference>
<reference evidence="5 6" key="1">
    <citation type="submission" date="2018-09" db="EMBL/GenBank/DDBJ databases">
        <title>Isolation, diversity and antifungal activity of actinobacteria from wheat.</title>
        <authorList>
            <person name="Han C."/>
        </authorList>
    </citation>
    <scope>NUCLEOTIDE SEQUENCE [LARGE SCALE GENOMIC DNA]</scope>
    <source>
        <strain evidence="5 6">NEAU-YY265</strain>
    </source>
</reference>
<evidence type="ECO:0000313" key="5">
    <source>
        <dbReference type="EMBL" id="RIQ21080.1"/>
    </source>
</evidence>
<dbReference type="PANTHER" id="PTHR42796:SF7">
    <property type="entry name" value="2-DEHYDRO-3-DEOXY-D-ARABINONATE DEHYDRATASE"/>
    <property type="match status" value="1"/>
</dbReference>
<sequence>MLLVRFATPDSPAASVGVLDGGTVTTLDGVGSLGELWWLPLTSLRPVVEGASGPSFPLAGVSLLPPVDGGTEVWACGVTYKVSEEARIEESERAASVYELVYDAERPELFFKSVAWRVVGHGEPIAVRADSRVDVPEPEVAVVVTAHGEIAGYTVCDDVSSRTIEGENPLYLPQAKAYLGACAVGPGIRPAWEVPDPYALPVSMTIERDGAEDWSGTANTGQLRRRFDELVSFLLRADVFPDGAVLSTGTCLVPAAPWTLRSGDVVRIDVGGVGELANPVVEGVEAMSWLVDARDDVRLRAAGRPAP</sequence>
<dbReference type="InterPro" id="IPR018833">
    <property type="entry name" value="Rv2993c-like_N"/>
</dbReference>
<dbReference type="OrthoDB" id="9779415at2"/>
<feature type="domain" description="Rv2993c-like N-terminal" evidence="4">
    <location>
        <begin position="1"/>
        <end position="66"/>
    </location>
</feature>
<accession>A0A418KP72</accession>
<dbReference type="Proteomes" id="UP000284057">
    <property type="component" value="Unassembled WGS sequence"/>
</dbReference>
<dbReference type="Pfam" id="PF10370">
    <property type="entry name" value="Rv2993c-like_N"/>
    <property type="match status" value="1"/>
</dbReference>
<gene>
    <name evidence="5" type="ORF">DY240_16160</name>
</gene>
<comment type="similarity">
    <text evidence="1">Belongs to the FAH family.</text>
</comment>
<dbReference type="GO" id="GO:0044281">
    <property type="term" value="P:small molecule metabolic process"/>
    <property type="evidence" value="ECO:0007669"/>
    <property type="project" value="UniProtKB-ARBA"/>
</dbReference>
<dbReference type="GO" id="GO:0003824">
    <property type="term" value="F:catalytic activity"/>
    <property type="evidence" value="ECO:0007669"/>
    <property type="project" value="InterPro"/>
</dbReference>
<evidence type="ECO:0000259" key="4">
    <source>
        <dbReference type="Pfam" id="PF10370"/>
    </source>
</evidence>
<name>A0A418KP72_9ACTN</name>